<organism evidence="10 11">
    <name type="scientific">Sphingobium jiangsuense</name>
    <dbReference type="NCBI Taxonomy" id="870476"/>
    <lineage>
        <taxon>Bacteria</taxon>
        <taxon>Pseudomonadati</taxon>
        <taxon>Pseudomonadota</taxon>
        <taxon>Alphaproteobacteria</taxon>
        <taxon>Sphingomonadales</taxon>
        <taxon>Sphingomonadaceae</taxon>
        <taxon>Sphingobium</taxon>
    </lineage>
</organism>
<dbReference type="Gene3D" id="2.40.440.10">
    <property type="entry name" value="L,D-transpeptidase catalytic domain-like"/>
    <property type="match status" value="1"/>
</dbReference>
<evidence type="ECO:0000256" key="3">
    <source>
        <dbReference type="ARBA" id="ARBA00022679"/>
    </source>
</evidence>
<dbReference type="Pfam" id="PF03734">
    <property type="entry name" value="YkuD"/>
    <property type="match status" value="1"/>
</dbReference>
<evidence type="ECO:0000256" key="7">
    <source>
        <dbReference type="PROSITE-ProRule" id="PRU01373"/>
    </source>
</evidence>
<evidence type="ECO:0000256" key="2">
    <source>
        <dbReference type="ARBA" id="ARBA00005992"/>
    </source>
</evidence>
<reference evidence="10 11" key="1">
    <citation type="submission" date="2020-08" db="EMBL/GenBank/DDBJ databases">
        <title>Genomic Encyclopedia of Type Strains, Phase IV (KMG-IV): sequencing the most valuable type-strain genomes for metagenomic binning, comparative biology and taxonomic classification.</title>
        <authorList>
            <person name="Goeker M."/>
        </authorList>
    </citation>
    <scope>NUCLEOTIDE SEQUENCE [LARGE SCALE GENOMIC DNA]</scope>
    <source>
        <strain evidence="10 11">DSM 26189</strain>
    </source>
</reference>
<dbReference type="CDD" id="cd16913">
    <property type="entry name" value="YkuD_like"/>
    <property type="match status" value="1"/>
</dbReference>
<proteinExistence type="inferred from homology"/>
<gene>
    <name evidence="10" type="ORF">GGR43_001842</name>
</gene>
<keyword evidence="11" id="KW-1185">Reference proteome</keyword>
<dbReference type="PANTHER" id="PTHR41533:SF2">
    <property type="entry name" value="BLR7131 PROTEIN"/>
    <property type="match status" value="1"/>
</dbReference>
<dbReference type="GO" id="GO:0009252">
    <property type="term" value="P:peptidoglycan biosynthetic process"/>
    <property type="evidence" value="ECO:0007669"/>
    <property type="project" value="UniProtKB-UniPathway"/>
</dbReference>
<evidence type="ECO:0000259" key="9">
    <source>
        <dbReference type="PROSITE" id="PS52029"/>
    </source>
</evidence>
<dbReference type="InterPro" id="IPR038063">
    <property type="entry name" value="Transpep_catalytic_dom"/>
</dbReference>
<dbReference type="GO" id="GO:0071555">
    <property type="term" value="P:cell wall organization"/>
    <property type="evidence" value="ECO:0007669"/>
    <property type="project" value="UniProtKB-UniRule"/>
</dbReference>
<dbReference type="GO" id="GO:0016740">
    <property type="term" value="F:transferase activity"/>
    <property type="evidence" value="ECO:0007669"/>
    <property type="project" value="UniProtKB-KW"/>
</dbReference>
<dbReference type="Proteomes" id="UP000571950">
    <property type="component" value="Unassembled WGS sequence"/>
</dbReference>
<keyword evidence="5 7" id="KW-0573">Peptidoglycan synthesis</keyword>
<name>A0A7W6FPZ2_9SPHN</name>
<feature type="active site" description="Proton donor/acceptor" evidence="7">
    <location>
        <position position="353"/>
    </location>
</feature>
<dbReference type="PANTHER" id="PTHR41533">
    <property type="entry name" value="L,D-TRANSPEPTIDASE HI_1667-RELATED"/>
    <property type="match status" value="1"/>
</dbReference>
<sequence length="434" mass="47337">MRRCIPLFVVLAALGGAIAVPAPARAASGEKAAPATIAQSLREEAGGALRRFYATRDFKPLWVAKSGRIGPAADRFLGYLETASLDGLKPSSYDVDELRAALAGAKGGAPDAVARAELLLTESFARFVRDQRRPVNVGMVYADRKLKPKRPKVEAVLRSAALSGPFADYVANMAWMSPHYVRLRNLLAHARKTGAGETELDRIRLNMDRARGLPGPWTMHVVVDASSARLWYYQGGKQLGTMKVVVGAAETQTPMMAGMLQWAILNPYWNIPDYLVQKNIAPKILSGRSLASMRIEALSDWSENPSTLDPDGIDWAAVAAGKRDVRLRELPGGANSMGKVKFLFPNDEGIYLHDTPNRDLLAKPDRHLSNGCIRLENAPALAKWLLRKPIGTASKTPEQYAPLPVAVPVYLTYLTAAATEKGVAFRPDIYGRDK</sequence>
<evidence type="ECO:0000256" key="6">
    <source>
        <dbReference type="ARBA" id="ARBA00023316"/>
    </source>
</evidence>
<feature type="chain" id="PRO_5030577104" evidence="8">
    <location>
        <begin position="27"/>
        <end position="434"/>
    </location>
</feature>
<protein>
    <submittedName>
        <fullName evidence="10">Murein L,D-transpeptidase YcbB/YkuD</fullName>
    </submittedName>
</protein>
<dbReference type="InterPro" id="IPR045380">
    <property type="entry name" value="LD_TPept_scaffold_dom"/>
</dbReference>
<comment type="pathway">
    <text evidence="1 7">Cell wall biogenesis; peptidoglycan biosynthesis.</text>
</comment>
<comment type="caution">
    <text evidence="10">The sequence shown here is derived from an EMBL/GenBank/DDBJ whole genome shotgun (WGS) entry which is preliminary data.</text>
</comment>
<feature type="signal peptide" evidence="8">
    <location>
        <begin position="1"/>
        <end position="26"/>
    </location>
</feature>
<dbReference type="InterPro" id="IPR052905">
    <property type="entry name" value="LD-transpeptidase_YkuD-like"/>
</dbReference>
<dbReference type="UniPathway" id="UPA00219"/>
<dbReference type="AlphaFoldDB" id="A0A7W6FPZ2"/>
<dbReference type="RefSeq" id="WP_188071665.1">
    <property type="nucleotide sequence ID" value="NZ_BSPS01000138.1"/>
</dbReference>
<feature type="domain" description="L,D-TPase catalytic" evidence="9">
    <location>
        <begin position="219"/>
        <end position="397"/>
    </location>
</feature>
<dbReference type="InterPro" id="IPR005490">
    <property type="entry name" value="LD_TPept_cat_dom"/>
</dbReference>
<feature type="active site" description="Nucleophile" evidence="7">
    <location>
        <position position="372"/>
    </location>
</feature>
<keyword evidence="4 7" id="KW-0133">Cell shape</keyword>
<evidence type="ECO:0000256" key="5">
    <source>
        <dbReference type="ARBA" id="ARBA00022984"/>
    </source>
</evidence>
<dbReference type="GO" id="GO:0004180">
    <property type="term" value="F:carboxypeptidase activity"/>
    <property type="evidence" value="ECO:0007669"/>
    <property type="project" value="UniProtKB-ARBA"/>
</dbReference>
<dbReference type="SUPFAM" id="SSF141523">
    <property type="entry name" value="L,D-transpeptidase catalytic domain-like"/>
    <property type="match status" value="1"/>
</dbReference>
<evidence type="ECO:0000313" key="10">
    <source>
        <dbReference type="EMBL" id="MBB3926127.1"/>
    </source>
</evidence>
<dbReference type="GO" id="GO:0008360">
    <property type="term" value="P:regulation of cell shape"/>
    <property type="evidence" value="ECO:0007669"/>
    <property type="project" value="UniProtKB-UniRule"/>
</dbReference>
<evidence type="ECO:0000256" key="4">
    <source>
        <dbReference type="ARBA" id="ARBA00022960"/>
    </source>
</evidence>
<dbReference type="EMBL" id="JACIDT010000005">
    <property type="protein sequence ID" value="MBB3926127.1"/>
    <property type="molecule type" value="Genomic_DNA"/>
</dbReference>
<evidence type="ECO:0000313" key="11">
    <source>
        <dbReference type="Proteomes" id="UP000571950"/>
    </source>
</evidence>
<evidence type="ECO:0000256" key="1">
    <source>
        <dbReference type="ARBA" id="ARBA00004752"/>
    </source>
</evidence>
<accession>A0A7W6FPZ2</accession>
<keyword evidence="3" id="KW-0808">Transferase</keyword>
<evidence type="ECO:0000256" key="8">
    <source>
        <dbReference type="SAM" id="SignalP"/>
    </source>
</evidence>
<comment type="similarity">
    <text evidence="2">Belongs to the YkuD family.</text>
</comment>
<keyword evidence="8" id="KW-0732">Signal</keyword>
<dbReference type="PROSITE" id="PS52029">
    <property type="entry name" value="LD_TPASE"/>
    <property type="match status" value="1"/>
</dbReference>
<dbReference type="Pfam" id="PF20142">
    <property type="entry name" value="Scaffold"/>
    <property type="match status" value="1"/>
</dbReference>
<keyword evidence="6 7" id="KW-0961">Cell wall biogenesis/degradation</keyword>